<feature type="region of interest" description="Disordered" evidence="1">
    <location>
        <begin position="1"/>
        <end position="70"/>
    </location>
</feature>
<dbReference type="InterPro" id="IPR056632">
    <property type="entry name" value="DUF7730"/>
</dbReference>
<dbReference type="EMBL" id="ML994619">
    <property type="protein sequence ID" value="KAF2190252.1"/>
    <property type="molecule type" value="Genomic_DNA"/>
</dbReference>
<keyword evidence="4" id="KW-1185">Reference proteome</keyword>
<dbReference type="Proteomes" id="UP000800200">
    <property type="component" value="Unassembled WGS sequence"/>
</dbReference>
<dbReference type="AlphaFoldDB" id="A0A6A6EHD0"/>
<name>A0A6A6EHD0_9PEZI</name>
<feature type="compositionally biased region" description="Polar residues" evidence="1">
    <location>
        <begin position="1"/>
        <end position="15"/>
    </location>
</feature>
<evidence type="ECO:0000313" key="3">
    <source>
        <dbReference type="EMBL" id="KAF2190252.1"/>
    </source>
</evidence>
<dbReference type="PANTHER" id="PTHR42085:SF8">
    <property type="entry name" value="F-BOX DOMAIN-CONTAINING PROTEIN"/>
    <property type="match status" value="1"/>
</dbReference>
<dbReference type="OrthoDB" id="5397846at2759"/>
<evidence type="ECO:0000259" key="2">
    <source>
        <dbReference type="Pfam" id="PF24864"/>
    </source>
</evidence>
<dbReference type="Pfam" id="PF24864">
    <property type="entry name" value="DUF7730"/>
    <property type="match status" value="1"/>
</dbReference>
<evidence type="ECO:0000256" key="1">
    <source>
        <dbReference type="SAM" id="MobiDB-lite"/>
    </source>
</evidence>
<reference evidence="3" key="1">
    <citation type="journal article" date="2020" name="Stud. Mycol.">
        <title>101 Dothideomycetes genomes: a test case for predicting lifestyles and emergence of pathogens.</title>
        <authorList>
            <person name="Haridas S."/>
            <person name="Albert R."/>
            <person name="Binder M."/>
            <person name="Bloem J."/>
            <person name="Labutti K."/>
            <person name="Salamov A."/>
            <person name="Andreopoulos B."/>
            <person name="Baker S."/>
            <person name="Barry K."/>
            <person name="Bills G."/>
            <person name="Bluhm B."/>
            <person name="Cannon C."/>
            <person name="Castanera R."/>
            <person name="Culley D."/>
            <person name="Daum C."/>
            <person name="Ezra D."/>
            <person name="Gonzalez J."/>
            <person name="Henrissat B."/>
            <person name="Kuo A."/>
            <person name="Liang C."/>
            <person name="Lipzen A."/>
            <person name="Lutzoni F."/>
            <person name="Magnuson J."/>
            <person name="Mondo S."/>
            <person name="Nolan M."/>
            <person name="Ohm R."/>
            <person name="Pangilinan J."/>
            <person name="Park H.-J."/>
            <person name="Ramirez L."/>
            <person name="Alfaro M."/>
            <person name="Sun H."/>
            <person name="Tritt A."/>
            <person name="Yoshinaga Y."/>
            <person name="Zwiers L.-H."/>
            <person name="Turgeon B."/>
            <person name="Goodwin S."/>
            <person name="Spatafora J."/>
            <person name="Crous P."/>
            <person name="Grigoriev I."/>
        </authorList>
    </citation>
    <scope>NUCLEOTIDE SEQUENCE</scope>
    <source>
        <strain evidence="3">CBS 207.26</strain>
    </source>
</reference>
<proteinExistence type="predicted"/>
<gene>
    <name evidence="3" type="ORF">K469DRAFT_624877</name>
</gene>
<evidence type="ECO:0000313" key="4">
    <source>
        <dbReference type="Proteomes" id="UP000800200"/>
    </source>
</evidence>
<feature type="domain" description="DUF7730" evidence="2">
    <location>
        <begin position="77"/>
        <end position="198"/>
    </location>
</feature>
<sequence length="319" mass="36627">MSQAQQGQTAIASVRSSKRKRAQINYYEGDDEFQDHYEPETQSQSQDAGKFSQPKKRKSTRPSRPSRPLPKRKIFPFLELPAEIRNMIYGYCLTDPHGVLLISATKHYRRIAERGDKYEYDRYLNSQNEKSESALEPRPLVPAILAVNKQIYNEGREMLYSNEFKFGDTLALHSFVANIGPRAASLLTDLTLKTWQYSRCMHKAYNHAAFAAMMAATNIKQFKFDCYLGCSSEPKSVARQVYRDGFPWLEAVGVAKGKIDAAVDLIEIRNDNFQGHYWRSRSQADPEEDFEVFKAELRKLLGVQMDRIRSTKKEKSGKA</sequence>
<dbReference type="PANTHER" id="PTHR42085">
    <property type="entry name" value="F-BOX DOMAIN-CONTAINING PROTEIN"/>
    <property type="match status" value="1"/>
</dbReference>
<accession>A0A6A6EHD0</accession>
<protein>
    <recommendedName>
        <fullName evidence="2">DUF7730 domain-containing protein</fullName>
    </recommendedName>
</protein>
<organism evidence="3 4">
    <name type="scientific">Zopfia rhizophila CBS 207.26</name>
    <dbReference type="NCBI Taxonomy" id="1314779"/>
    <lineage>
        <taxon>Eukaryota</taxon>
        <taxon>Fungi</taxon>
        <taxon>Dikarya</taxon>
        <taxon>Ascomycota</taxon>
        <taxon>Pezizomycotina</taxon>
        <taxon>Dothideomycetes</taxon>
        <taxon>Dothideomycetes incertae sedis</taxon>
        <taxon>Zopfiaceae</taxon>
        <taxon>Zopfia</taxon>
    </lineage>
</organism>
<dbReference type="InterPro" id="IPR038883">
    <property type="entry name" value="AN11006-like"/>
</dbReference>